<dbReference type="Pfam" id="PF02515">
    <property type="entry name" value="CoA_transf_3"/>
    <property type="match status" value="1"/>
</dbReference>
<evidence type="ECO:0000313" key="4">
    <source>
        <dbReference type="EMBL" id="UXX83833.1"/>
    </source>
</evidence>
<dbReference type="PANTHER" id="PTHR30466:SF11">
    <property type="entry name" value="FLAVIN-DEPENDENT MONOOXYGENASE, REDUCTASE SUBUNIT HSAB"/>
    <property type="match status" value="1"/>
</dbReference>
<evidence type="ECO:0000259" key="3">
    <source>
        <dbReference type="SMART" id="SM00903"/>
    </source>
</evidence>
<dbReference type="Gene3D" id="3.90.79.10">
    <property type="entry name" value="Nucleoside Triphosphate Pyrophosphohydrolase"/>
    <property type="match status" value="1"/>
</dbReference>
<dbReference type="Proteomes" id="UP001064087">
    <property type="component" value="Chromosome"/>
</dbReference>
<keyword evidence="2" id="KW-0560">Oxidoreductase</keyword>
<dbReference type="RefSeq" id="WP_263048309.1">
    <property type="nucleotide sequence ID" value="NZ_CP106738.1"/>
</dbReference>
<evidence type="ECO:0000313" key="5">
    <source>
        <dbReference type="Proteomes" id="UP001064087"/>
    </source>
</evidence>
<dbReference type="Pfam" id="PF01613">
    <property type="entry name" value="Flavin_Reduct"/>
    <property type="match status" value="1"/>
</dbReference>
<evidence type="ECO:0000256" key="1">
    <source>
        <dbReference type="ARBA" id="ARBA00008898"/>
    </source>
</evidence>
<feature type="domain" description="Flavin reductase like" evidence="3">
    <location>
        <begin position="210"/>
        <end position="353"/>
    </location>
</feature>
<organism evidence="4 5">
    <name type="scientific">Roseovarius pelagicus</name>
    <dbReference type="NCBI Taxonomy" id="2980108"/>
    <lineage>
        <taxon>Bacteria</taxon>
        <taxon>Pseudomonadati</taxon>
        <taxon>Pseudomonadota</taxon>
        <taxon>Alphaproteobacteria</taxon>
        <taxon>Rhodobacterales</taxon>
        <taxon>Roseobacteraceae</taxon>
        <taxon>Roseovarius</taxon>
    </lineage>
</organism>
<proteinExistence type="inferred from homology"/>
<dbReference type="EMBL" id="CP106738">
    <property type="protein sequence ID" value="UXX83833.1"/>
    <property type="molecule type" value="Genomic_DNA"/>
</dbReference>
<dbReference type="Gene3D" id="3.40.50.10540">
    <property type="entry name" value="Crotonobetainyl-coa:carnitine coa-transferase, domain 1"/>
    <property type="match status" value="1"/>
</dbReference>
<evidence type="ECO:0000256" key="2">
    <source>
        <dbReference type="ARBA" id="ARBA00023002"/>
    </source>
</evidence>
<dbReference type="SUPFAM" id="SSF50475">
    <property type="entry name" value="FMN-binding split barrel"/>
    <property type="match status" value="1"/>
</dbReference>
<keyword evidence="5" id="KW-1185">Reference proteome</keyword>
<dbReference type="InterPro" id="IPR023606">
    <property type="entry name" value="CoA-Trfase_III_dom_1_sf"/>
</dbReference>
<dbReference type="Gene3D" id="2.30.110.10">
    <property type="entry name" value="Electron Transport, Fmn-binding Protein, Chain A"/>
    <property type="match status" value="1"/>
</dbReference>
<gene>
    <name evidence="4" type="ORF">N7U68_04010</name>
</gene>
<dbReference type="InterPro" id="IPR050268">
    <property type="entry name" value="NADH-dep_flavin_reductase"/>
</dbReference>
<dbReference type="PANTHER" id="PTHR30466">
    <property type="entry name" value="FLAVIN REDUCTASE"/>
    <property type="match status" value="1"/>
</dbReference>
<dbReference type="SMART" id="SM00903">
    <property type="entry name" value="Flavin_Reduct"/>
    <property type="match status" value="1"/>
</dbReference>
<dbReference type="InterPro" id="IPR003673">
    <property type="entry name" value="CoA-Trfase_fam_III"/>
</dbReference>
<dbReference type="InterPro" id="IPR002563">
    <property type="entry name" value="Flavin_Rdtase-like_dom"/>
</dbReference>
<protein>
    <submittedName>
        <fullName evidence="4">Flavin reductase</fullName>
    </submittedName>
</protein>
<accession>A0ABY6DFU9</accession>
<sequence length="506" mass="53938">MSNGILNGNRVLDLCTGAPGRYGTMMLADQGAEVIRVDGILSGQTDDGHPAGNLLDRNKKSVVFDLTSDEGSAGLTNLLAGAHAIVSDLPLDMRQELNLAYHTLAELNPRLIYATLPNVATADTQPAIGATLAFGLMAALRQVDATGKGQQLEIAPPTNSDEICALAFSAHPAPPPNTPPTPGRDTDTYLSEMPNVPMTDLEKRALRDAMGTFATGVTVVTTLQSDGTPRGFTANSFTSVSLDPPLLLVCIAKTAHSCDTFCAAPSFAVNVLSEGQKTLSNLFASRDPDKFGQCGWRGGAAGMPLLDEALAGIVCTRERLIDAGDHVILVGRVIDFSARHAAPLGYFKGNYFSIGLEEELVSAASQAGPVKIGALLSRGRQLLLRVGADGEIGIPAADEPRQSLPLLKKHLEKLRIKAQLDFLYAVYQDSSTGHHGIYYHGTAEGYTPSGHKFFDLDDIPLKKLPSAAERSMLTRYCEEFRHGSFGIYLGDETTGTVRRYAAPDDT</sequence>
<dbReference type="InterPro" id="IPR012349">
    <property type="entry name" value="Split_barrel_FMN-bd"/>
</dbReference>
<name>A0ABY6DFU9_9RHOB</name>
<dbReference type="SUPFAM" id="SSF89796">
    <property type="entry name" value="CoA-transferase family III (CaiB/BaiF)"/>
    <property type="match status" value="1"/>
</dbReference>
<comment type="similarity">
    <text evidence="1">Belongs to the non-flavoprotein flavin reductase family.</text>
</comment>
<reference evidence="4" key="1">
    <citation type="submission" date="2022-10" db="EMBL/GenBank/DDBJ databases">
        <title>Roseovarius pelagicus sp. nov., isolated from Arctic seawater.</title>
        <authorList>
            <person name="Hong Y.W."/>
            <person name="Hwang C.Y."/>
        </authorList>
    </citation>
    <scope>NUCLEOTIDE SEQUENCE</scope>
    <source>
        <strain evidence="4">HL-MP18</strain>
    </source>
</reference>